<dbReference type="GO" id="GO:0008374">
    <property type="term" value="F:O-acyltransferase activity"/>
    <property type="evidence" value="ECO:0007669"/>
    <property type="project" value="TreeGrafter"/>
</dbReference>
<evidence type="ECO:0000313" key="3">
    <source>
        <dbReference type="EMBL" id="GLB51320.1"/>
    </source>
</evidence>
<keyword evidence="4" id="KW-1185">Reference proteome</keyword>
<evidence type="ECO:0000256" key="2">
    <source>
        <dbReference type="ARBA" id="ARBA00022679"/>
    </source>
</evidence>
<dbReference type="EMBL" id="BRVP01000002">
    <property type="protein sequence ID" value="GLB51320.1"/>
    <property type="molecule type" value="Genomic_DNA"/>
</dbReference>
<dbReference type="CDD" id="cd04647">
    <property type="entry name" value="LbH_MAT_like"/>
    <property type="match status" value="1"/>
</dbReference>
<dbReference type="InterPro" id="IPR011004">
    <property type="entry name" value="Trimer_LpxA-like_sf"/>
</dbReference>
<dbReference type="SUPFAM" id="SSF51161">
    <property type="entry name" value="Trimeric LpxA-like enzymes"/>
    <property type="match status" value="1"/>
</dbReference>
<sequence>MGIVSKIKSNPKTKEFALWLIAPKRNPRPRLWVRWFLNPLKHKKGKGATIRRNSRIDVFPWKRFEVGELTTIESFCTVNNGSGDVILGNRVRVGIGSVVIGPVTMGSGSGLGQHVFVSGFNHGYANGNKNSSQQPLDIRPTVIEEEAHIGANSVVLAGVTIGKRCQVGAGSVVTKDIPPFSIAVGNPAKVIKQYNHETSKWERV</sequence>
<dbReference type="AlphaFoldDB" id="A0A9W6ET83"/>
<dbReference type="Pfam" id="PF00132">
    <property type="entry name" value="Hexapep"/>
    <property type="match status" value="1"/>
</dbReference>
<dbReference type="Proteomes" id="UP001143545">
    <property type="component" value="Unassembled WGS sequence"/>
</dbReference>
<dbReference type="InterPro" id="IPR001451">
    <property type="entry name" value="Hexapep"/>
</dbReference>
<dbReference type="RefSeq" id="WP_281751740.1">
    <property type="nucleotide sequence ID" value="NZ_BRVP01000002.1"/>
</dbReference>
<dbReference type="Gene3D" id="2.160.10.10">
    <property type="entry name" value="Hexapeptide repeat proteins"/>
    <property type="match status" value="1"/>
</dbReference>
<evidence type="ECO:0000256" key="1">
    <source>
        <dbReference type="ARBA" id="ARBA00007274"/>
    </source>
</evidence>
<gene>
    <name evidence="3" type="ORF">NBRC110019_03590</name>
</gene>
<comment type="similarity">
    <text evidence="1">Belongs to the transferase hexapeptide repeat family.</text>
</comment>
<protein>
    <submittedName>
        <fullName evidence="3">Acetyltransferase</fullName>
    </submittedName>
</protein>
<proteinExistence type="inferred from homology"/>
<dbReference type="GO" id="GO:0005829">
    <property type="term" value="C:cytosol"/>
    <property type="evidence" value="ECO:0007669"/>
    <property type="project" value="TreeGrafter"/>
</dbReference>
<evidence type="ECO:0000313" key="4">
    <source>
        <dbReference type="Proteomes" id="UP001143545"/>
    </source>
</evidence>
<keyword evidence="2" id="KW-0808">Transferase</keyword>
<dbReference type="PANTHER" id="PTHR23416:SF23">
    <property type="entry name" value="ACETYLTRANSFERASE C18B11.09C-RELATED"/>
    <property type="match status" value="1"/>
</dbReference>
<name>A0A9W6ET83_9FLAO</name>
<comment type="caution">
    <text evidence="3">The sequence shown here is derived from an EMBL/GenBank/DDBJ whole genome shotgun (WGS) entry which is preliminary data.</text>
</comment>
<dbReference type="PANTHER" id="PTHR23416">
    <property type="entry name" value="SIALIC ACID SYNTHASE-RELATED"/>
    <property type="match status" value="1"/>
</dbReference>
<accession>A0A9W6ET83</accession>
<dbReference type="InterPro" id="IPR051159">
    <property type="entry name" value="Hexapeptide_acetyltransf"/>
</dbReference>
<reference evidence="3" key="1">
    <citation type="submission" date="2022-07" db="EMBL/GenBank/DDBJ databases">
        <title>Taxonomy of Novel Oxalotrophic and Methylotrophic Bacteria.</title>
        <authorList>
            <person name="Sahin N."/>
            <person name="Tani A."/>
        </authorList>
    </citation>
    <scope>NUCLEOTIDE SEQUENCE</scope>
    <source>
        <strain evidence="3">AM327</strain>
    </source>
</reference>
<organism evidence="3 4">
    <name type="scientific">Neptunitalea chrysea</name>
    <dbReference type="NCBI Taxonomy" id="1647581"/>
    <lineage>
        <taxon>Bacteria</taxon>
        <taxon>Pseudomonadati</taxon>
        <taxon>Bacteroidota</taxon>
        <taxon>Flavobacteriia</taxon>
        <taxon>Flavobacteriales</taxon>
        <taxon>Flavobacteriaceae</taxon>
        <taxon>Neptunitalea</taxon>
    </lineage>
</organism>